<dbReference type="EMBL" id="JAFEKC020000021">
    <property type="protein sequence ID" value="KAK0508331.1"/>
    <property type="molecule type" value="Genomic_DNA"/>
</dbReference>
<evidence type="ECO:0000313" key="2">
    <source>
        <dbReference type="EMBL" id="KAK0508331.1"/>
    </source>
</evidence>
<feature type="compositionally biased region" description="Polar residues" evidence="1">
    <location>
        <begin position="345"/>
        <end position="358"/>
    </location>
</feature>
<reference evidence="2" key="1">
    <citation type="submission" date="2023-03" db="EMBL/GenBank/DDBJ databases">
        <title>Complete genome of Cladonia borealis.</title>
        <authorList>
            <person name="Park H."/>
        </authorList>
    </citation>
    <scope>NUCLEOTIDE SEQUENCE</scope>
    <source>
        <strain evidence="2">ANT050790</strain>
    </source>
</reference>
<feature type="compositionally biased region" description="Basic and acidic residues" evidence="1">
    <location>
        <begin position="81"/>
        <end position="140"/>
    </location>
</feature>
<feature type="region of interest" description="Disordered" evidence="1">
    <location>
        <begin position="78"/>
        <end position="172"/>
    </location>
</feature>
<dbReference type="PANTHER" id="PTHR39609:SF2">
    <property type="entry name" value="TRANSCRIPTION FACTOR RFEG"/>
    <property type="match status" value="1"/>
</dbReference>
<comment type="caution">
    <text evidence="2">The sequence shown here is derived from an EMBL/GenBank/DDBJ whole genome shotgun (WGS) entry which is preliminary data.</text>
</comment>
<dbReference type="PANTHER" id="PTHR39609">
    <property type="entry name" value="RFEG-RELATED"/>
    <property type="match status" value="1"/>
</dbReference>
<dbReference type="AlphaFoldDB" id="A0AA39U5P9"/>
<sequence length="430" mass="49345">MFREVEDGLDVLGNEQASRKEGDSSSDDDYDTAEELTQLRSNIVTAINCLFQMSMLVRNPAPHDRYMLPQSREVLASRPFDQAHVREKHPETEEDKTLEQGKQEQRDQEHRERLLTSRERQIGRLDRGRERRPGRLRDSRAAAPYARPGRDDGRNSRDTREPTGAARPPRQRLNEFFVDGARIHREVMEREICNFLGPEAYSKPHSYNGIQGYLVSAIRPFTPDQLDDLQELSEAYESENRQMKQRGYPGIPYENSEVSRRQDASLRHADSADMMDDVYYPSRHQYTTASTQQGYPTLTSSYAQPSGGLYTGSAYSTDPNYPVGSSYTTPYPSGSARPNDDYSYGNESPRNDPYSQPSGYAAARRPNQGRTPDSRDPRQDPRLEARYAPGRDARMDPRDPRALQQQPQGYGMKVFEMLVQNMRDDGRRRR</sequence>
<feature type="compositionally biased region" description="Basic and acidic residues" evidence="1">
    <location>
        <begin position="148"/>
        <end position="161"/>
    </location>
</feature>
<protein>
    <submittedName>
        <fullName evidence="2">Uncharacterized protein</fullName>
    </submittedName>
</protein>
<keyword evidence="3" id="KW-1185">Reference proteome</keyword>
<organism evidence="2 3">
    <name type="scientific">Cladonia borealis</name>
    <dbReference type="NCBI Taxonomy" id="184061"/>
    <lineage>
        <taxon>Eukaryota</taxon>
        <taxon>Fungi</taxon>
        <taxon>Dikarya</taxon>
        <taxon>Ascomycota</taxon>
        <taxon>Pezizomycotina</taxon>
        <taxon>Lecanoromycetes</taxon>
        <taxon>OSLEUM clade</taxon>
        <taxon>Lecanoromycetidae</taxon>
        <taxon>Lecanorales</taxon>
        <taxon>Lecanorineae</taxon>
        <taxon>Cladoniaceae</taxon>
        <taxon>Cladonia</taxon>
    </lineage>
</organism>
<feature type="compositionally biased region" description="Basic and acidic residues" evidence="1">
    <location>
        <begin position="372"/>
        <end position="401"/>
    </location>
</feature>
<gene>
    <name evidence="2" type="ORF">JMJ35_009415</name>
</gene>
<name>A0AA39U5P9_9LECA</name>
<feature type="region of interest" description="Disordered" evidence="1">
    <location>
        <begin position="1"/>
        <end position="31"/>
    </location>
</feature>
<accession>A0AA39U5P9</accession>
<evidence type="ECO:0000256" key="1">
    <source>
        <dbReference type="SAM" id="MobiDB-lite"/>
    </source>
</evidence>
<feature type="region of interest" description="Disordered" evidence="1">
    <location>
        <begin position="317"/>
        <end position="411"/>
    </location>
</feature>
<evidence type="ECO:0000313" key="3">
    <source>
        <dbReference type="Proteomes" id="UP001166286"/>
    </source>
</evidence>
<feature type="region of interest" description="Disordered" evidence="1">
    <location>
        <begin position="236"/>
        <end position="263"/>
    </location>
</feature>
<dbReference type="Proteomes" id="UP001166286">
    <property type="component" value="Unassembled WGS sequence"/>
</dbReference>
<feature type="compositionally biased region" description="Polar residues" evidence="1">
    <location>
        <begin position="317"/>
        <end position="332"/>
    </location>
</feature>
<proteinExistence type="predicted"/>